<dbReference type="Proteomes" id="UP000265520">
    <property type="component" value="Unassembled WGS sequence"/>
</dbReference>
<sequence length="76" mass="8787">KRPKGKKELEMTQEVILSDSEGTNEDWREFLRTHKSHEFHPNASSSDEDDGTIMVEPKRMVLKPSPDVGSRPKPRR</sequence>
<dbReference type="EMBL" id="LXQA010775698">
    <property type="protein sequence ID" value="MCI70424.1"/>
    <property type="molecule type" value="Genomic_DNA"/>
</dbReference>
<name>A0A392UCK1_9FABA</name>
<feature type="non-terminal residue" evidence="2">
    <location>
        <position position="1"/>
    </location>
</feature>
<keyword evidence="3" id="KW-1185">Reference proteome</keyword>
<proteinExistence type="predicted"/>
<feature type="region of interest" description="Disordered" evidence="1">
    <location>
        <begin position="38"/>
        <end position="76"/>
    </location>
</feature>
<reference evidence="2 3" key="1">
    <citation type="journal article" date="2018" name="Front. Plant Sci.">
        <title>Red Clover (Trifolium pratense) and Zigzag Clover (T. medium) - A Picture of Genomic Similarities and Differences.</title>
        <authorList>
            <person name="Dluhosova J."/>
            <person name="Istvanek J."/>
            <person name="Nedelnik J."/>
            <person name="Repkova J."/>
        </authorList>
    </citation>
    <scope>NUCLEOTIDE SEQUENCE [LARGE SCALE GENOMIC DNA]</scope>
    <source>
        <strain evidence="3">cv. 10/8</strain>
        <tissue evidence="2">Leaf</tissue>
    </source>
</reference>
<protein>
    <submittedName>
        <fullName evidence="2">Uncharacterized protein</fullName>
    </submittedName>
</protein>
<evidence type="ECO:0000256" key="1">
    <source>
        <dbReference type="SAM" id="MobiDB-lite"/>
    </source>
</evidence>
<dbReference type="AlphaFoldDB" id="A0A392UCK1"/>
<organism evidence="2 3">
    <name type="scientific">Trifolium medium</name>
    <dbReference type="NCBI Taxonomy" id="97028"/>
    <lineage>
        <taxon>Eukaryota</taxon>
        <taxon>Viridiplantae</taxon>
        <taxon>Streptophyta</taxon>
        <taxon>Embryophyta</taxon>
        <taxon>Tracheophyta</taxon>
        <taxon>Spermatophyta</taxon>
        <taxon>Magnoliopsida</taxon>
        <taxon>eudicotyledons</taxon>
        <taxon>Gunneridae</taxon>
        <taxon>Pentapetalae</taxon>
        <taxon>rosids</taxon>
        <taxon>fabids</taxon>
        <taxon>Fabales</taxon>
        <taxon>Fabaceae</taxon>
        <taxon>Papilionoideae</taxon>
        <taxon>50 kb inversion clade</taxon>
        <taxon>NPAAA clade</taxon>
        <taxon>Hologalegina</taxon>
        <taxon>IRL clade</taxon>
        <taxon>Trifolieae</taxon>
        <taxon>Trifolium</taxon>
    </lineage>
</organism>
<evidence type="ECO:0000313" key="3">
    <source>
        <dbReference type="Proteomes" id="UP000265520"/>
    </source>
</evidence>
<comment type="caution">
    <text evidence="2">The sequence shown here is derived from an EMBL/GenBank/DDBJ whole genome shotgun (WGS) entry which is preliminary data.</text>
</comment>
<evidence type="ECO:0000313" key="2">
    <source>
        <dbReference type="EMBL" id="MCI70424.1"/>
    </source>
</evidence>
<accession>A0A392UCK1</accession>